<dbReference type="GO" id="GO:0005886">
    <property type="term" value="C:plasma membrane"/>
    <property type="evidence" value="ECO:0007669"/>
    <property type="project" value="UniProtKB-SubCell"/>
</dbReference>
<dbReference type="EMBL" id="JABBFW010000001">
    <property type="protein sequence ID" value="NML13363.1"/>
    <property type="molecule type" value="Genomic_DNA"/>
</dbReference>
<evidence type="ECO:0000256" key="6">
    <source>
        <dbReference type="ARBA" id="ARBA00023026"/>
    </source>
</evidence>
<evidence type="ECO:0000256" key="3">
    <source>
        <dbReference type="ARBA" id="ARBA00022475"/>
    </source>
</evidence>
<dbReference type="RefSeq" id="WP_169158304.1">
    <property type="nucleotide sequence ID" value="NZ_JABBFW010000001.1"/>
</dbReference>
<sequence>MHHGDIVQLTQQALWFVLLLSAPPIIVAALVGLLVAFVQAATQLQEQTLQYVLKFFAIVITIFLTASLLGGGLYQFGDRVFTDFAGLVRR</sequence>
<dbReference type="Pfam" id="PF01313">
    <property type="entry name" value="Bac_export_3"/>
    <property type="match status" value="1"/>
</dbReference>
<proteinExistence type="inferred from homology"/>
<evidence type="ECO:0000256" key="8">
    <source>
        <dbReference type="SAM" id="Phobius"/>
    </source>
</evidence>
<feature type="transmembrane region" description="Helical" evidence="8">
    <location>
        <begin position="51"/>
        <end position="74"/>
    </location>
</feature>
<dbReference type="NCBIfam" id="TIGR01403">
    <property type="entry name" value="fliQ_rel_III"/>
    <property type="match status" value="1"/>
</dbReference>
<dbReference type="PANTHER" id="PTHR34040">
    <property type="entry name" value="FLAGELLAR BIOSYNTHETIC PROTEIN FLIQ"/>
    <property type="match status" value="1"/>
</dbReference>
<keyword evidence="5 8" id="KW-1133">Transmembrane helix</keyword>
<dbReference type="PIRSF" id="PIRSF004669">
    <property type="entry name" value="FliQ"/>
    <property type="match status" value="1"/>
</dbReference>
<evidence type="ECO:0000313" key="10">
    <source>
        <dbReference type="Proteomes" id="UP000574067"/>
    </source>
</evidence>
<reference evidence="9 10" key="1">
    <citation type="submission" date="2020-04" db="EMBL/GenBank/DDBJ databases">
        <title>Azohydromonas sp. isolated from soil.</title>
        <authorList>
            <person name="Dahal R.H."/>
        </authorList>
    </citation>
    <scope>NUCLEOTIDE SEQUENCE [LARGE SCALE GENOMIC DNA]</scope>
    <source>
        <strain evidence="9 10">G-1-1-14</strain>
    </source>
</reference>
<name>A0A848F4R5_9BURK</name>
<gene>
    <name evidence="9" type="primary">sctS</name>
    <name evidence="9" type="ORF">HHL10_00015</name>
</gene>
<keyword evidence="4 8" id="KW-0812">Transmembrane</keyword>
<organism evidence="9 10">
    <name type="scientific">Azohydromonas caseinilytica</name>
    <dbReference type="NCBI Taxonomy" id="2728836"/>
    <lineage>
        <taxon>Bacteria</taxon>
        <taxon>Pseudomonadati</taxon>
        <taxon>Pseudomonadota</taxon>
        <taxon>Betaproteobacteria</taxon>
        <taxon>Burkholderiales</taxon>
        <taxon>Sphaerotilaceae</taxon>
        <taxon>Azohydromonas</taxon>
    </lineage>
</organism>
<comment type="caution">
    <text evidence="9">The sequence shown here is derived from an EMBL/GenBank/DDBJ whole genome shotgun (WGS) entry which is preliminary data.</text>
</comment>
<keyword evidence="10" id="KW-1185">Reference proteome</keyword>
<evidence type="ECO:0000256" key="7">
    <source>
        <dbReference type="ARBA" id="ARBA00023136"/>
    </source>
</evidence>
<evidence type="ECO:0000256" key="2">
    <source>
        <dbReference type="ARBA" id="ARBA00006156"/>
    </source>
</evidence>
<dbReference type="AlphaFoldDB" id="A0A848F4R5"/>
<dbReference type="InterPro" id="IPR002191">
    <property type="entry name" value="Bac_export_3"/>
</dbReference>
<evidence type="ECO:0000256" key="4">
    <source>
        <dbReference type="ARBA" id="ARBA00022692"/>
    </source>
</evidence>
<accession>A0A848F4R5</accession>
<keyword evidence="7 8" id="KW-0472">Membrane</keyword>
<protein>
    <submittedName>
        <fullName evidence="9">Type III secretion system export apparatus subunit SctS</fullName>
    </submittedName>
</protein>
<evidence type="ECO:0000256" key="1">
    <source>
        <dbReference type="ARBA" id="ARBA00004651"/>
    </source>
</evidence>
<dbReference type="PANTHER" id="PTHR34040:SF7">
    <property type="entry name" value="SURFACE PRESENTATION OF ANTIGENS PROTEIN SPAQ"/>
    <property type="match status" value="1"/>
</dbReference>
<feature type="transmembrane region" description="Helical" evidence="8">
    <location>
        <begin position="12"/>
        <end position="39"/>
    </location>
</feature>
<evidence type="ECO:0000313" key="9">
    <source>
        <dbReference type="EMBL" id="NML13363.1"/>
    </source>
</evidence>
<dbReference type="PRINTS" id="PR00952">
    <property type="entry name" value="TYPE3IMQPROT"/>
</dbReference>
<dbReference type="InterPro" id="IPR006306">
    <property type="entry name" value="T3SS_HrpO"/>
</dbReference>
<comment type="similarity">
    <text evidence="2">Belongs to the FliQ/MopD/SpaQ family.</text>
</comment>
<keyword evidence="6" id="KW-0843">Virulence</keyword>
<dbReference type="Proteomes" id="UP000574067">
    <property type="component" value="Unassembled WGS sequence"/>
</dbReference>
<dbReference type="GO" id="GO:0009306">
    <property type="term" value="P:protein secretion"/>
    <property type="evidence" value="ECO:0007669"/>
    <property type="project" value="InterPro"/>
</dbReference>
<comment type="subcellular location">
    <subcellularLocation>
        <location evidence="1">Cell membrane</location>
        <topology evidence="1">Multi-pass membrane protein</topology>
    </subcellularLocation>
</comment>
<evidence type="ECO:0000256" key="5">
    <source>
        <dbReference type="ARBA" id="ARBA00022989"/>
    </source>
</evidence>
<keyword evidence="3" id="KW-1003">Cell membrane</keyword>